<proteinExistence type="predicted"/>
<reference evidence="2 3" key="1">
    <citation type="submission" date="2024-01" db="EMBL/GenBank/DDBJ databases">
        <title>The complete chloroplast genome sequence of Lithospermum erythrorhizon: insights into the phylogenetic relationship among Boraginaceae species and the maternal lineages of purple gromwells.</title>
        <authorList>
            <person name="Okada T."/>
            <person name="Watanabe K."/>
        </authorList>
    </citation>
    <scope>NUCLEOTIDE SEQUENCE [LARGE SCALE GENOMIC DNA]</scope>
</reference>
<keyword evidence="3" id="KW-1185">Reference proteome</keyword>
<feature type="region of interest" description="Disordered" evidence="1">
    <location>
        <begin position="870"/>
        <end position="925"/>
    </location>
</feature>
<feature type="region of interest" description="Disordered" evidence="1">
    <location>
        <begin position="500"/>
        <end position="579"/>
    </location>
</feature>
<feature type="compositionally biased region" description="Polar residues" evidence="1">
    <location>
        <begin position="52"/>
        <end position="62"/>
    </location>
</feature>
<dbReference type="EMBL" id="BAABME010005001">
    <property type="protein sequence ID" value="GAA0164295.1"/>
    <property type="molecule type" value="Genomic_DNA"/>
</dbReference>
<feature type="compositionally biased region" description="Basic and acidic residues" evidence="1">
    <location>
        <begin position="821"/>
        <end position="833"/>
    </location>
</feature>
<feature type="compositionally biased region" description="Basic and acidic residues" evidence="1">
    <location>
        <begin position="1163"/>
        <end position="1178"/>
    </location>
</feature>
<feature type="compositionally biased region" description="Polar residues" evidence="1">
    <location>
        <begin position="81"/>
        <end position="101"/>
    </location>
</feature>
<sequence>MPGNESGDRLHNFFLQDNSSPVQQHQQIADGAWSVVNNNLWVGSPPQFGVSSANTKNYNLQHSDTDRGQSSHALHGPHGLNFTQTRSNFAGHPSQNQQLNSNAHTFGSRVNQTRQDEGNISSVNTVPDQHNFVSRGLSMYESHQGFVHQHQPLVRSGTSESPVSFDLFGNQQQMYNPQSSMLHLHRQQSGFGDMNPLQQQIILRKMQELQMQQQVRQMDNRQLNALNSVSSFPKQSSGSYPSALGNSSPNSDSGNNLWAAGIGSMNWQQHASPVLQGSSNGLVFSSNDGQAQRLMDFVPQQSDQSLYGVPVSGSRANVTQFQQMAAEKPLAQQMVTLTNSVPGNQYTSFSEHAGMLDQSLVSIKRFPGESSYERPDLTIQQDNTVQRISSSQEIHQEESNSQSKVAISQNEVSLDPTEERILFGSDDNIFAEFAKNPDFSGDGGGPFDTFQSGSWSALMQSAVAETSDSEIGKQDELCGMRSLNTSIHPTYQQSAYSGRQDMSFNSDMPPSQNISAPSPDNNRKNTDYQNVLGGQKLGNKLGFEHGQQLQSSSSQRETRNLSNALETESNMKNIPGPWASTQSGMSRAYGIPNGWNTSGSVVPAACELDNHQRENLSNCSQGYEQKKELEGGVRGMLLWNSSSMPHSSVDTGHAKSVGSPNLSNTRFYDEASQGNYWRNVNPLVKSYGGENMEGSHHHINRDNQNVDSSFNSMNKAEFNSSQQETPKRKGNSKDGHTANFSGNSSAGCMKETGLSDVSDSHSLPSRNQKLVDQIGGWKTSSPPKFQFHPMGNLEEEVGPQYGMKQSFSGKVNTTQIPESSGEMKKGHLADPNDAKDISNTVGNFLDHIDNVKDTYSSQNMLELLEKVDQSRDHGPMMHTSPSHNISSEKHESDNSGSAVSHLQRSQSSNSQGFGLQLGPPSHRTTVSNQQFLSQRNLQTVASLHQIQAAPEIVEKGQLQLPASPSGHSLPSADERIPGEFKRNRSGLAEQAINNAFMHKLQGNLSSASNTYSSQFQHLQHMARTSGKVSTNQYDGRNVQHDNSDALAVESHQIGTANQHSMGWVPPSAAKEPISVPLPVSLSGNARQGPSLTMPPNIWNNVSGLPNMFSAQTQKTAPNVRQSYQANVLESSSSAPCREAEQDAVTDCNSPSVSGASSMNRDSPAQKDSTKNLNYEKDGYQGTEPVSFNPTDGSSARTAITQKNIEAFGRSLVSNSLSHQQFSLLNQMQAMKTAEPDTNGRALKKMKGLEGIVEGPKLTPNAASRNAGLQSLASSGYSGVLNFSGLADNAERETSAQSGNVSSQNIIAPGQEDFRTNLHGNNTTSPRVDQPHISPQMPPSWFNHYGTFRNGQMLAINDNFQGKIPKTAEQPSTLGKSSTGLHTLNSMEQVPAAVDPGQHLNIPQSSTNLTASMEPQSIQLSVSRLKKRKRQTFFYISWHKEVSHKLRTAKTIRMAEEVWAKAVNRKPEKIEDEVDLSENGPTTLKAKRRLNLTTHLMQQLLCPPIPIILSSDAELAHEGVVYSVSRLALGEACGLIPHLSSNSGTSHDGEKLSSDKKSEKVNDRHLPMVMKDFRGRALNLETEFFR</sequence>
<protein>
    <submittedName>
        <fullName evidence="2">Uncharacterized protein</fullName>
    </submittedName>
</protein>
<gene>
    <name evidence="2" type="ORF">LIER_19965</name>
</gene>
<feature type="region of interest" description="Disordered" evidence="1">
    <location>
        <begin position="1538"/>
        <end position="1559"/>
    </location>
</feature>
<feature type="compositionally biased region" description="Polar residues" evidence="1">
    <location>
        <begin position="755"/>
        <end position="764"/>
    </location>
</feature>
<feature type="compositionally biased region" description="Basic and acidic residues" evidence="1">
    <location>
        <begin position="725"/>
        <end position="736"/>
    </location>
</feature>
<feature type="compositionally biased region" description="Polar residues" evidence="1">
    <location>
        <begin position="230"/>
        <end position="240"/>
    </location>
</feature>
<name>A0AAV3QL84_LITER</name>
<feature type="compositionally biased region" description="Polar residues" evidence="1">
    <location>
        <begin position="1146"/>
        <end position="1162"/>
    </location>
</feature>
<dbReference type="PANTHER" id="PTHR31267">
    <property type="entry name" value="DENTIN SIALOPHOSPHOPROTEIN-LIKE PROTEIN"/>
    <property type="match status" value="1"/>
</dbReference>
<accession>A0AAV3QL84</accession>
<feature type="compositionally biased region" description="Polar residues" evidence="1">
    <location>
        <begin position="500"/>
        <end position="520"/>
    </location>
</feature>
<evidence type="ECO:0000313" key="3">
    <source>
        <dbReference type="Proteomes" id="UP001454036"/>
    </source>
</evidence>
<dbReference type="PANTHER" id="PTHR31267:SF2">
    <property type="entry name" value="EXPRESSED PROTEIN"/>
    <property type="match status" value="1"/>
</dbReference>
<feature type="compositionally biased region" description="Polar residues" evidence="1">
    <location>
        <begin position="702"/>
        <end position="724"/>
    </location>
</feature>
<organism evidence="2 3">
    <name type="scientific">Lithospermum erythrorhizon</name>
    <name type="common">Purple gromwell</name>
    <name type="synonym">Lithospermum officinale var. erythrorhizon</name>
    <dbReference type="NCBI Taxonomy" id="34254"/>
    <lineage>
        <taxon>Eukaryota</taxon>
        <taxon>Viridiplantae</taxon>
        <taxon>Streptophyta</taxon>
        <taxon>Embryophyta</taxon>
        <taxon>Tracheophyta</taxon>
        <taxon>Spermatophyta</taxon>
        <taxon>Magnoliopsida</taxon>
        <taxon>eudicotyledons</taxon>
        <taxon>Gunneridae</taxon>
        <taxon>Pentapetalae</taxon>
        <taxon>asterids</taxon>
        <taxon>lamiids</taxon>
        <taxon>Boraginales</taxon>
        <taxon>Boraginaceae</taxon>
        <taxon>Boraginoideae</taxon>
        <taxon>Lithospermeae</taxon>
        <taxon>Lithospermum</taxon>
    </lineage>
</organism>
<feature type="compositionally biased region" description="Polar residues" evidence="1">
    <location>
        <begin position="547"/>
        <end position="572"/>
    </location>
</feature>
<feature type="region of interest" description="Disordered" evidence="1">
    <location>
        <begin position="689"/>
        <end position="764"/>
    </location>
</feature>
<feature type="compositionally biased region" description="Polar residues" evidence="1">
    <location>
        <begin position="1183"/>
        <end position="1194"/>
    </location>
</feature>
<feature type="region of interest" description="Disordered" evidence="1">
    <location>
        <begin position="1132"/>
        <end position="1194"/>
    </location>
</feature>
<feature type="region of interest" description="Disordered" evidence="1">
    <location>
        <begin position="230"/>
        <end position="252"/>
    </location>
</feature>
<feature type="compositionally biased region" description="Polar residues" evidence="1">
    <location>
        <begin position="894"/>
        <end position="913"/>
    </location>
</feature>
<feature type="region of interest" description="Disordered" evidence="1">
    <location>
        <begin position="811"/>
        <end position="833"/>
    </location>
</feature>
<evidence type="ECO:0000256" key="1">
    <source>
        <dbReference type="SAM" id="MobiDB-lite"/>
    </source>
</evidence>
<feature type="compositionally biased region" description="Basic and acidic residues" evidence="1">
    <location>
        <begin position="1546"/>
        <end position="1559"/>
    </location>
</feature>
<dbReference type="Proteomes" id="UP001454036">
    <property type="component" value="Unassembled WGS sequence"/>
</dbReference>
<evidence type="ECO:0000313" key="2">
    <source>
        <dbReference type="EMBL" id="GAA0164295.1"/>
    </source>
</evidence>
<feature type="region of interest" description="Disordered" evidence="1">
    <location>
        <begin position="52"/>
        <end position="101"/>
    </location>
</feature>
<comment type="caution">
    <text evidence="2">The sequence shown here is derived from an EMBL/GenBank/DDBJ whole genome shotgun (WGS) entry which is preliminary data.</text>
</comment>